<dbReference type="OrthoDB" id="3628949at2"/>
<evidence type="ECO:0000256" key="1">
    <source>
        <dbReference type="SAM" id="Phobius"/>
    </source>
</evidence>
<evidence type="ECO:0008006" key="4">
    <source>
        <dbReference type="Google" id="ProtNLM"/>
    </source>
</evidence>
<keyword evidence="3" id="KW-1185">Reference proteome</keyword>
<keyword evidence="1" id="KW-1133">Transmembrane helix</keyword>
<evidence type="ECO:0000313" key="3">
    <source>
        <dbReference type="Proteomes" id="UP000184248"/>
    </source>
</evidence>
<protein>
    <recommendedName>
        <fullName evidence="4">Solute:sodium symporter small subunit</fullName>
    </recommendedName>
</protein>
<gene>
    <name evidence="2" type="ORF">SAMN05192556_106211</name>
</gene>
<keyword evidence="1" id="KW-0812">Transmembrane</keyword>
<dbReference type="EMBL" id="FRAL01000006">
    <property type="protein sequence ID" value="SHK95056.1"/>
    <property type="molecule type" value="Genomic_DNA"/>
</dbReference>
<organism evidence="2 3">
    <name type="scientific">Halomonas caseinilytica</name>
    <dbReference type="NCBI Taxonomy" id="438744"/>
    <lineage>
        <taxon>Bacteria</taxon>
        <taxon>Pseudomonadati</taxon>
        <taxon>Pseudomonadota</taxon>
        <taxon>Gammaproteobacteria</taxon>
        <taxon>Oceanospirillales</taxon>
        <taxon>Halomonadaceae</taxon>
        <taxon>Halomonas</taxon>
    </lineage>
</organism>
<feature type="transmembrane region" description="Helical" evidence="1">
    <location>
        <begin position="44"/>
        <end position="64"/>
    </location>
</feature>
<sequence>MTINKEKKVAKAYVVFLISLFLLLTFPVYAIANRVFPLVAGLPFGLFWIVLMEGVAFLVLCVFYRYEYGKGDHR</sequence>
<accession>A0A1M6WN44</accession>
<reference evidence="3" key="1">
    <citation type="submission" date="2016-11" db="EMBL/GenBank/DDBJ databases">
        <authorList>
            <person name="Varghese N."/>
            <person name="Submissions S."/>
        </authorList>
    </citation>
    <scope>NUCLEOTIDE SEQUENCE [LARGE SCALE GENOMIC DNA]</scope>
    <source>
        <strain evidence="3">ALO Sharm</strain>
    </source>
</reference>
<dbReference type="AlphaFoldDB" id="A0A1M6WN44"/>
<dbReference type="Proteomes" id="UP000184248">
    <property type="component" value="Unassembled WGS sequence"/>
</dbReference>
<name>A0A1M6WN44_9GAMM</name>
<evidence type="ECO:0000313" key="2">
    <source>
        <dbReference type="EMBL" id="SHK95056.1"/>
    </source>
</evidence>
<feature type="transmembrane region" description="Helical" evidence="1">
    <location>
        <begin position="12"/>
        <end position="32"/>
    </location>
</feature>
<keyword evidence="1" id="KW-0472">Membrane</keyword>
<dbReference type="RefSeq" id="WP_064699987.1">
    <property type="nucleotide sequence ID" value="NZ_BDEO01000008.1"/>
</dbReference>
<proteinExistence type="predicted"/>